<keyword evidence="6" id="KW-1185">Reference proteome</keyword>
<dbReference type="GO" id="GO:0003700">
    <property type="term" value="F:DNA-binding transcription factor activity"/>
    <property type="evidence" value="ECO:0007669"/>
    <property type="project" value="InterPro"/>
</dbReference>
<dbReference type="KEGG" id="kmn:HW532_06655"/>
<dbReference type="Gene3D" id="1.10.10.10">
    <property type="entry name" value="Winged helix-like DNA-binding domain superfamily/Winged helix DNA-binding domain"/>
    <property type="match status" value="1"/>
</dbReference>
<dbReference type="PANTHER" id="PTHR43537:SF49">
    <property type="entry name" value="TRANSCRIPTIONAL REGULATORY PROTEIN"/>
    <property type="match status" value="1"/>
</dbReference>
<dbReference type="PANTHER" id="PTHR43537">
    <property type="entry name" value="TRANSCRIPTIONAL REGULATOR, GNTR FAMILY"/>
    <property type="match status" value="1"/>
</dbReference>
<dbReference type="InterPro" id="IPR008920">
    <property type="entry name" value="TF_FadR/GntR_C"/>
</dbReference>
<name>A0A7S8C324_9HYPH</name>
<dbReference type="Proteomes" id="UP000593594">
    <property type="component" value="Chromosome"/>
</dbReference>
<dbReference type="Gene3D" id="1.20.120.530">
    <property type="entry name" value="GntR ligand-binding domain-like"/>
    <property type="match status" value="1"/>
</dbReference>
<dbReference type="SUPFAM" id="SSF46785">
    <property type="entry name" value="Winged helix' DNA-binding domain"/>
    <property type="match status" value="1"/>
</dbReference>
<dbReference type="InterPro" id="IPR036388">
    <property type="entry name" value="WH-like_DNA-bd_sf"/>
</dbReference>
<proteinExistence type="predicted"/>
<gene>
    <name evidence="5" type="ORF">HW532_06655</name>
</gene>
<evidence type="ECO:0000313" key="5">
    <source>
        <dbReference type="EMBL" id="QPC42412.1"/>
    </source>
</evidence>
<evidence type="ECO:0000256" key="2">
    <source>
        <dbReference type="ARBA" id="ARBA00023125"/>
    </source>
</evidence>
<dbReference type="EMBL" id="CP058214">
    <property type="protein sequence ID" value="QPC42412.1"/>
    <property type="molecule type" value="Genomic_DNA"/>
</dbReference>
<dbReference type="SMART" id="SM00345">
    <property type="entry name" value="HTH_GNTR"/>
    <property type="match status" value="1"/>
</dbReference>
<keyword evidence="1" id="KW-0805">Transcription regulation</keyword>
<evidence type="ECO:0000313" key="6">
    <source>
        <dbReference type="Proteomes" id="UP000593594"/>
    </source>
</evidence>
<dbReference type="Pfam" id="PF00392">
    <property type="entry name" value="GntR"/>
    <property type="match status" value="1"/>
</dbReference>
<sequence length="233" mass="26009">MGDTAATLAGDGDGLVRPDAPAGSLAQVTAMLEEDIVFGRLHPRERLIEEDLAERFGAKRHVVRQALVEMERLGLVERIHHRGAVVREYTPEEVEQIHAVRQLLEGKAAALIPLPVPPGAMDRLEAMQRAHADAVSRDNRRDAFRINLVFHRTLFALCGNPFLVEAIDDFAQKSHAYRSSVTIAALRRSTEHHWQILAALKSGDREALIALCQEHLVPAKDDYIAAYRARYCD</sequence>
<dbReference type="PROSITE" id="PS50949">
    <property type="entry name" value="HTH_GNTR"/>
    <property type="match status" value="1"/>
</dbReference>
<organism evidence="5 6">
    <name type="scientific">Kaustia mangrovi</name>
    <dbReference type="NCBI Taxonomy" id="2593653"/>
    <lineage>
        <taxon>Bacteria</taxon>
        <taxon>Pseudomonadati</taxon>
        <taxon>Pseudomonadota</taxon>
        <taxon>Alphaproteobacteria</taxon>
        <taxon>Hyphomicrobiales</taxon>
        <taxon>Parvibaculaceae</taxon>
        <taxon>Kaustia</taxon>
    </lineage>
</organism>
<dbReference type="SUPFAM" id="SSF48008">
    <property type="entry name" value="GntR ligand-binding domain-like"/>
    <property type="match status" value="1"/>
</dbReference>
<evidence type="ECO:0000259" key="4">
    <source>
        <dbReference type="PROSITE" id="PS50949"/>
    </source>
</evidence>
<keyword evidence="3" id="KW-0804">Transcription</keyword>
<dbReference type="InterPro" id="IPR000524">
    <property type="entry name" value="Tscrpt_reg_HTH_GntR"/>
</dbReference>
<keyword evidence="2" id="KW-0238">DNA-binding</keyword>
<dbReference type="SMART" id="SM00895">
    <property type="entry name" value="FCD"/>
    <property type="match status" value="1"/>
</dbReference>
<dbReference type="CDD" id="cd07377">
    <property type="entry name" value="WHTH_GntR"/>
    <property type="match status" value="1"/>
</dbReference>
<dbReference type="GO" id="GO:0003677">
    <property type="term" value="F:DNA binding"/>
    <property type="evidence" value="ECO:0007669"/>
    <property type="project" value="UniProtKB-KW"/>
</dbReference>
<feature type="domain" description="HTH gntR-type" evidence="4">
    <location>
        <begin position="22"/>
        <end position="89"/>
    </location>
</feature>
<dbReference type="InterPro" id="IPR036390">
    <property type="entry name" value="WH_DNA-bd_sf"/>
</dbReference>
<protein>
    <submittedName>
        <fullName evidence="5">GntR family transcriptional regulator</fullName>
    </submittedName>
</protein>
<evidence type="ECO:0000256" key="3">
    <source>
        <dbReference type="ARBA" id="ARBA00023163"/>
    </source>
</evidence>
<dbReference type="Pfam" id="PF07729">
    <property type="entry name" value="FCD"/>
    <property type="match status" value="1"/>
</dbReference>
<accession>A0A7S8C324</accession>
<evidence type="ECO:0000256" key="1">
    <source>
        <dbReference type="ARBA" id="ARBA00023015"/>
    </source>
</evidence>
<dbReference type="InterPro" id="IPR011711">
    <property type="entry name" value="GntR_C"/>
</dbReference>
<dbReference type="RefSeq" id="WP_213163644.1">
    <property type="nucleotide sequence ID" value="NZ_CP058214.1"/>
</dbReference>
<reference evidence="5 6" key="1">
    <citation type="submission" date="2020-06" db="EMBL/GenBank/DDBJ databases">
        <title>Genome sequence of 2 isolates from Red Sea Mangroves.</title>
        <authorList>
            <person name="Sefrji F."/>
            <person name="Michoud G."/>
            <person name="Merlino G."/>
            <person name="Daffonchio D."/>
        </authorList>
    </citation>
    <scope>NUCLEOTIDE SEQUENCE [LARGE SCALE GENOMIC DNA]</scope>
    <source>
        <strain evidence="5 6">R1DC25</strain>
    </source>
</reference>
<dbReference type="AlphaFoldDB" id="A0A7S8C324"/>